<dbReference type="EMBL" id="UFQQ01000026">
    <property type="protein sequence ID" value="SSW92874.1"/>
    <property type="molecule type" value="Genomic_DNA"/>
</dbReference>
<feature type="binding site" evidence="6">
    <location>
        <position position="150"/>
    </location>
    <ligand>
        <name>Mg(2+)</name>
        <dbReference type="ChEBI" id="CHEBI:18420"/>
        <label>1</label>
    </ligand>
</feature>
<feature type="site" description="Interaction with DNA substrate" evidence="7">
    <location>
        <position position="249"/>
    </location>
</feature>
<evidence type="ECO:0000313" key="10">
    <source>
        <dbReference type="EMBL" id="SSW92874.1"/>
    </source>
</evidence>
<evidence type="ECO:0000256" key="7">
    <source>
        <dbReference type="PIRSR" id="PIRSR604808-3"/>
    </source>
</evidence>
<reference evidence="10 11" key="1">
    <citation type="submission" date="2017-08" db="EMBL/GenBank/DDBJ databases">
        <authorList>
            <person name="de Groot N.N."/>
        </authorList>
    </citation>
    <scope>NUCLEOTIDE SEQUENCE [LARGE SCALE GENOMIC DNA]</scope>
    <source>
        <strain evidence="10 11">JA575</strain>
    </source>
</reference>
<dbReference type="EMBL" id="QRDT01000026">
    <property type="protein sequence ID" value="RED27603.1"/>
    <property type="molecule type" value="Genomic_DNA"/>
</dbReference>
<feature type="active site" evidence="5">
    <location>
        <position position="107"/>
    </location>
</feature>
<evidence type="ECO:0000256" key="2">
    <source>
        <dbReference type="ARBA" id="ARBA00022723"/>
    </source>
</evidence>
<dbReference type="PANTHER" id="PTHR43250">
    <property type="entry name" value="EXODEOXYRIBONUCLEASE III"/>
    <property type="match status" value="1"/>
</dbReference>
<evidence type="ECO:0000313" key="11">
    <source>
        <dbReference type="Proteomes" id="UP000252631"/>
    </source>
</evidence>
<dbReference type="NCBIfam" id="TIGR00633">
    <property type="entry name" value="xth"/>
    <property type="match status" value="1"/>
</dbReference>
<dbReference type="InterPro" id="IPR020847">
    <property type="entry name" value="AP_endonuclease_F1_BS"/>
</dbReference>
<evidence type="ECO:0000259" key="8">
    <source>
        <dbReference type="Pfam" id="PF03372"/>
    </source>
</evidence>
<dbReference type="GO" id="GO:0006281">
    <property type="term" value="P:DNA repair"/>
    <property type="evidence" value="ECO:0007669"/>
    <property type="project" value="InterPro"/>
</dbReference>
<evidence type="ECO:0000313" key="12">
    <source>
        <dbReference type="Proteomes" id="UP000256343"/>
    </source>
</evidence>
<evidence type="ECO:0000256" key="4">
    <source>
        <dbReference type="ARBA" id="ARBA00022842"/>
    </source>
</evidence>
<dbReference type="GO" id="GO:0003677">
    <property type="term" value="F:DNA binding"/>
    <property type="evidence" value="ECO:0007669"/>
    <property type="project" value="InterPro"/>
</dbReference>
<dbReference type="PANTHER" id="PTHR43250:SF1">
    <property type="entry name" value="EXODEOXYRIBONUCLEASE III"/>
    <property type="match status" value="1"/>
</dbReference>
<feature type="binding site" evidence="6">
    <location>
        <position position="248"/>
    </location>
    <ligand>
        <name>Mg(2+)</name>
        <dbReference type="ChEBI" id="CHEBI:18420"/>
        <label>1</label>
    </ligand>
</feature>
<dbReference type="OrthoDB" id="9803914at2"/>
<keyword evidence="12" id="KW-1185">Reference proteome</keyword>
<keyword evidence="2 6" id="KW-0479">Metal-binding</keyword>
<comment type="similarity">
    <text evidence="1">Belongs to the DNA repair enzymes AP/ExoA family.</text>
</comment>
<dbReference type="Proteomes" id="UP000256343">
    <property type="component" value="Unassembled WGS sequence"/>
</dbReference>
<dbReference type="GO" id="GO:0004519">
    <property type="term" value="F:endonuclease activity"/>
    <property type="evidence" value="ECO:0007669"/>
    <property type="project" value="InterPro"/>
</dbReference>
<dbReference type="InterPro" id="IPR005135">
    <property type="entry name" value="Endo/exonuclease/phosphatase"/>
</dbReference>
<dbReference type="Pfam" id="PF03372">
    <property type="entry name" value="Exo_endo_phos"/>
    <property type="match status" value="1"/>
</dbReference>
<name>A0A336JYY1_9BRAD</name>
<feature type="domain" description="Endonuclease/exonuclease/phosphatase" evidence="8">
    <location>
        <begin position="4"/>
        <end position="249"/>
    </location>
</feature>
<evidence type="ECO:0000256" key="6">
    <source>
        <dbReference type="PIRSR" id="PIRSR604808-2"/>
    </source>
</evidence>
<organism evidence="10 11">
    <name type="scientific">Rhodopseudomonas pentothenatexigens</name>
    <dbReference type="NCBI Taxonomy" id="999699"/>
    <lineage>
        <taxon>Bacteria</taxon>
        <taxon>Pseudomonadati</taxon>
        <taxon>Pseudomonadota</taxon>
        <taxon>Alphaproteobacteria</taxon>
        <taxon>Hyphomicrobiales</taxon>
        <taxon>Nitrobacteraceae</taxon>
        <taxon>Rhodopseudomonas</taxon>
    </lineage>
</organism>
<dbReference type="RefSeq" id="WP_114360295.1">
    <property type="nucleotide sequence ID" value="NZ_QRDT01000026.1"/>
</dbReference>
<dbReference type="GO" id="GO:0008311">
    <property type="term" value="F:double-stranded DNA 3'-5' DNA exonuclease activity"/>
    <property type="evidence" value="ECO:0007669"/>
    <property type="project" value="InterPro"/>
</dbReference>
<feature type="active site" description="Proton donor/acceptor" evidence="5">
    <location>
        <position position="148"/>
    </location>
</feature>
<dbReference type="PROSITE" id="PS51435">
    <property type="entry name" value="AP_NUCLEASE_F1_4"/>
    <property type="match status" value="1"/>
</dbReference>
<keyword evidence="6" id="KW-0464">Manganese</keyword>
<dbReference type="InterPro" id="IPR004808">
    <property type="entry name" value="AP_endonuc_1"/>
</dbReference>
<comment type="cofactor">
    <cofactor evidence="6">
        <name>Mg(2+)</name>
        <dbReference type="ChEBI" id="CHEBI:18420"/>
    </cofactor>
    <cofactor evidence="6">
        <name>Mn(2+)</name>
        <dbReference type="ChEBI" id="CHEBI:29035"/>
    </cofactor>
    <text evidence="6">Probably binds two magnesium or manganese ions per subunit.</text>
</comment>
<dbReference type="CDD" id="cd09086">
    <property type="entry name" value="ExoIII-like_AP-endo"/>
    <property type="match status" value="1"/>
</dbReference>
<evidence type="ECO:0000313" key="9">
    <source>
        <dbReference type="EMBL" id="RED27603.1"/>
    </source>
</evidence>
<dbReference type="InterPro" id="IPR037493">
    <property type="entry name" value="ExoIII-like"/>
</dbReference>
<dbReference type="Gene3D" id="3.60.10.10">
    <property type="entry name" value="Endonuclease/exonuclease/phosphatase"/>
    <property type="match status" value="1"/>
</dbReference>
<dbReference type="PROSITE" id="PS00726">
    <property type="entry name" value="AP_NUCLEASE_F1_1"/>
    <property type="match status" value="1"/>
</dbReference>
<dbReference type="Proteomes" id="UP000252631">
    <property type="component" value="Unassembled WGS sequence"/>
</dbReference>
<keyword evidence="3" id="KW-0378">Hydrolase</keyword>
<evidence type="ECO:0000256" key="1">
    <source>
        <dbReference type="ARBA" id="ARBA00007092"/>
    </source>
</evidence>
<feature type="binding site" evidence="6">
    <location>
        <position position="7"/>
    </location>
    <ligand>
        <name>Mg(2+)</name>
        <dbReference type="ChEBI" id="CHEBI:18420"/>
        <label>1</label>
    </ligand>
</feature>
<reference evidence="9 12" key="2">
    <citation type="submission" date="2018-07" db="EMBL/GenBank/DDBJ databases">
        <title>Genomic Encyclopedia of Archaeal and Bacterial Type Strains, Phase II (KMG-II): from individual species to whole genera.</title>
        <authorList>
            <person name="Goeker M."/>
        </authorList>
    </citation>
    <scope>NUCLEOTIDE SEQUENCE [LARGE SCALE GENOMIC DNA]</scope>
    <source>
        <strain evidence="9 12">JA575</strain>
    </source>
</reference>
<feature type="site" description="Important for catalytic activity" evidence="7">
    <location>
        <position position="219"/>
    </location>
</feature>
<evidence type="ECO:0000256" key="5">
    <source>
        <dbReference type="PIRSR" id="PIRSR604808-1"/>
    </source>
</evidence>
<proteinExistence type="inferred from homology"/>
<dbReference type="InterPro" id="IPR036691">
    <property type="entry name" value="Endo/exonu/phosph_ase_sf"/>
</dbReference>
<evidence type="ECO:0000256" key="3">
    <source>
        <dbReference type="ARBA" id="ARBA00022801"/>
    </source>
</evidence>
<sequence>MKIATFNINDVNKRLPVLLGWLRAAKPDVVCLQELKAAQAEFPEVALRKAGYSAAWVGQKSWNGVAILARGRARIVVTRTRLPGDPKDSQSRYIEAAVAGMIVGCLYAPNGNPQPGPKFDYKLAWLKRLNRHAATLLESGAPVVLAGDFNVVPTPDDIYPTRSWDKDALVQPAPRALYAKLLKQGWSDALRALHPAGPPYTFWSYWRNRFERDAGLRIDHLLLAPALANRLIRGGVDRDVRAGPGASDHAPAWIVLRKP</sequence>
<feature type="binding site" evidence="6">
    <location>
        <position position="148"/>
    </location>
    <ligand>
        <name>Mg(2+)</name>
        <dbReference type="ChEBI" id="CHEBI:18420"/>
        <label>1</label>
    </ligand>
</feature>
<feature type="site" description="Transition state stabilizer" evidence="7">
    <location>
        <position position="150"/>
    </location>
</feature>
<accession>A0A336JYY1</accession>
<feature type="active site" description="Proton acceptor" evidence="5">
    <location>
        <position position="249"/>
    </location>
</feature>
<feature type="binding site" evidence="6">
    <location>
        <position position="249"/>
    </location>
    <ligand>
        <name>Mg(2+)</name>
        <dbReference type="ChEBI" id="CHEBI:18420"/>
        <label>1</label>
    </ligand>
</feature>
<dbReference type="AlphaFoldDB" id="A0A336JYY1"/>
<feature type="binding site" evidence="6">
    <location>
        <position position="34"/>
    </location>
    <ligand>
        <name>Mg(2+)</name>
        <dbReference type="ChEBI" id="CHEBI:18420"/>
        <label>1</label>
    </ligand>
</feature>
<keyword evidence="4 6" id="KW-0460">Magnesium</keyword>
<dbReference type="NCBIfam" id="TIGR00195">
    <property type="entry name" value="exoDNase_III"/>
    <property type="match status" value="1"/>
</dbReference>
<protein>
    <submittedName>
        <fullName evidence="10">Exodeoxyribonuclease-3</fullName>
    </submittedName>
</protein>
<dbReference type="GO" id="GO:0046872">
    <property type="term" value="F:metal ion binding"/>
    <property type="evidence" value="ECO:0007669"/>
    <property type="project" value="UniProtKB-KW"/>
</dbReference>
<gene>
    <name evidence="9" type="ORF">BJ125_12617</name>
    <name evidence="10" type="ORF">SAMN05892882_12617</name>
</gene>
<dbReference type="SUPFAM" id="SSF56219">
    <property type="entry name" value="DNase I-like"/>
    <property type="match status" value="1"/>
</dbReference>